<proteinExistence type="inferred from homology"/>
<evidence type="ECO:0000313" key="3">
    <source>
        <dbReference type="EMBL" id="KAF5834717.1"/>
    </source>
</evidence>
<reference evidence="3" key="1">
    <citation type="submission" date="2017-08" db="EMBL/GenBank/DDBJ databases">
        <authorList>
            <person name="Polle J.E."/>
            <person name="Barry K."/>
            <person name="Cushman J."/>
            <person name="Schmutz J."/>
            <person name="Tran D."/>
            <person name="Hathwaick L.T."/>
            <person name="Yim W.C."/>
            <person name="Jenkins J."/>
            <person name="Mckie-Krisberg Z.M."/>
            <person name="Prochnik S."/>
            <person name="Lindquist E."/>
            <person name="Dockter R.B."/>
            <person name="Adam C."/>
            <person name="Molina H."/>
            <person name="Bunkerborg J."/>
            <person name="Jin E."/>
            <person name="Buchheim M."/>
            <person name="Magnuson J."/>
        </authorList>
    </citation>
    <scope>NUCLEOTIDE SEQUENCE</scope>
    <source>
        <strain evidence="3">CCAP 19/18</strain>
    </source>
</reference>
<dbReference type="Pfam" id="PF14922">
    <property type="entry name" value="FWWh"/>
    <property type="match status" value="1"/>
</dbReference>
<feature type="compositionally biased region" description="Pro residues" evidence="2">
    <location>
        <begin position="260"/>
        <end position="270"/>
    </location>
</feature>
<feature type="compositionally biased region" description="Polar residues" evidence="2">
    <location>
        <begin position="243"/>
        <end position="257"/>
    </location>
</feature>
<feature type="compositionally biased region" description="Low complexity" evidence="2">
    <location>
        <begin position="301"/>
        <end position="313"/>
    </location>
</feature>
<feature type="region of interest" description="Disordered" evidence="2">
    <location>
        <begin position="685"/>
        <end position="748"/>
    </location>
</feature>
<keyword evidence="4" id="KW-1185">Reference proteome</keyword>
<name>A0ABQ7GJC7_DUNSA</name>
<comment type="similarity">
    <text evidence="1">Belongs to the FAM227 family.</text>
</comment>
<evidence type="ECO:0000256" key="2">
    <source>
        <dbReference type="SAM" id="MobiDB-lite"/>
    </source>
</evidence>
<feature type="region of interest" description="Disordered" evidence="2">
    <location>
        <begin position="220"/>
        <end position="383"/>
    </location>
</feature>
<feature type="region of interest" description="Disordered" evidence="2">
    <location>
        <begin position="833"/>
        <end position="855"/>
    </location>
</feature>
<dbReference type="Proteomes" id="UP000815325">
    <property type="component" value="Unassembled WGS sequence"/>
</dbReference>
<evidence type="ECO:0000256" key="1">
    <source>
        <dbReference type="ARBA" id="ARBA00008666"/>
    </source>
</evidence>
<feature type="region of interest" description="Disordered" evidence="2">
    <location>
        <begin position="470"/>
        <end position="518"/>
    </location>
</feature>
<protein>
    <submittedName>
        <fullName evidence="3">Uncharacterized protein</fullName>
    </submittedName>
</protein>
<accession>A0ABQ7GJC7</accession>
<dbReference type="InterPro" id="IPR029417">
    <property type="entry name" value="FAM227"/>
</dbReference>
<feature type="compositionally biased region" description="Low complexity" evidence="2">
    <location>
        <begin position="587"/>
        <end position="606"/>
    </location>
</feature>
<gene>
    <name evidence="3" type="ORF">DUNSADRAFT_8487</name>
</gene>
<dbReference type="EMBL" id="MU069741">
    <property type="protein sequence ID" value="KAF5834717.1"/>
    <property type="molecule type" value="Genomic_DNA"/>
</dbReference>
<feature type="compositionally biased region" description="Basic residues" evidence="2">
    <location>
        <begin position="484"/>
        <end position="494"/>
    </location>
</feature>
<comment type="caution">
    <text evidence="3">The sequence shown here is derived from an EMBL/GenBank/DDBJ whole genome shotgun (WGS) entry which is preliminary data.</text>
</comment>
<feature type="region of interest" description="Disordered" evidence="2">
    <location>
        <begin position="587"/>
        <end position="634"/>
    </location>
</feature>
<sequence length="1026" mass="109114">MADSTFATLQHFAKALHPLYCELDGLHSRVQDAQHTNQTGNLQETKATKAKATSMPVEYELEMQSLPELCQEGAWFPCFENAHDWEALQIEVNDASRHFSLPAAKVAWKKWALCPGNVQVVVAVAWWVVAHVFQPGNPSSPRLQAHVLQVFSSCYAHSVLKSRKDSYVSLWLDVVSAAAVRLLREAFPHQQRKLNSDLHGLVQAQLVRWTSGLLPSDLHPSPDALAPSAAPAPPSTLPASPGITANASGAAQRAQQTPSPSSPKPSPPAGLQPAAVTLYQRHVHQEQQERMRQQEQEHADQAGAAAATDNGANRLPPLLSDAPSHHAHEGSPAAEDSITAVASGASPPPTCQWLSVEPGHHRQGSRGGSPMHPLKTRPYHPAGSAAAAAAEAAAAAAAPIATKAATAQPLSQTGLNYPAGTAVATVAAEAAAEAAAKAQPLSQTAPPAFALGSPARGSSAGSAGRLLDTHSAANTHRWEPTTAQRRRSQRRPARGLRPQQGMYHSHYQPRRRHQHSPAVEDGGLNLVAADALPGSLKVPDGVDLLTVDALPDRDLVQDQHETQQLVLQGWQDSDQGPSGVPEQLEPQLHQQLRQQQQQQQQQSQALATSTSEAPHSSSGAQPQDPPPLALSRHGFPMTQLSPVMTTLLQARAREDWGGSRQAPAPPLLSSGMRHETLGAILPALRPPLHSSNARSRGVALHGQEGGGADGLRQQQPQEHHSSQHVRSSAASAFQRRGEGSEEDPEAELRDGLSYAKKAAKESTQRAADAVARYEAHKKASKREVASIQREWRNNRGGLSNQQQSEAFNQMLADKLSGWVESWGDAGRIMKGKPQATTRVTHHQQQGPSSKGSASVFPKSATLPATATDAVIGSRGGASLGAAVGVRSTGVPFAGGSSAANPPGYTQMTEAAVAGVRQAGTSILAACAATARSAPPSTTRIMQPWSKMRALEARAQDALDPARHNAADVAAHVAAAEKRALVARSKASQQAWRPQSNTEHKRGTLDVRIRTQARKAMHSVDMGMYER</sequence>
<feature type="compositionally biased region" description="Polar residues" evidence="2">
    <location>
        <begin position="607"/>
        <end position="621"/>
    </location>
</feature>
<evidence type="ECO:0000313" key="4">
    <source>
        <dbReference type="Proteomes" id="UP000815325"/>
    </source>
</evidence>
<organism evidence="3 4">
    <name type="scientific">Dunaliella salina</name>
    <name type="common">Green alga</name>
    <name type="synonym">Protococcus salinus</name>
    <dbReference type="NCBI Taxonomy" id="3046"/>
    <lineage>
        <taxon>Eukaryota</taxon>
        <taxon>Viridiplantae</taxon>
        <taxon>Chlorophyta</taxon>
        <taxon>core chlorophytes</taxon>
        <taxon>Chlorophyceae</taxon>
        <taxon>CS clade</taxon>
        <taxon>Chlamydomonadales</taxon>
        <taxon>Dunaliellaceae</taxon>
        <taxon>Dunaliella</taxon>
    </lineage>
</organism>
<feature type="compositionally biased region" description="Polar residues" evidence="2">
    <location>
        <begin position="834"/>
        <end position="852"/>
    </location>
</feature>
<feature type="compositionally biased region" description="Basic and acidic residues" evidence="2">
    <location>
        <begin position="283"/>
        <end position="300"/>
    </location>
</feature>